<accession>A0A9P7F6C0</accession>
<feature type="region of interest" description="Disordered" evidence="3">
    <location>
        <begin position="1"/>
        <end position="33"/>
    </location>
</feature>
<dbReference type="Gene3D" id="1.25.40.10">
    <property type="entry name" value="Tetratricopeptide repeat domain"/>
    <property type="match status" value="1"/>
</dbReference>
<dbReference type="PROSITE" id="PS50005">
    <property type="entry name" value="TPR"/>
    <property type="match status" value="2"/>
</dbReference>
<dbReference type="InterPro" id="IPR051966">
    <property type="entry name" value="RPAP3"/>
</dbReference>
<dbReference type="EMBL" id="JABBWM010000032">
    <property type="protein sequence ID" value="KAG2107202.1"/>
    <property type="molecule type" value="Genomic_DNA"/>
</dbReference>
<sequence length="551" mass="61797">MPAKYSHVKKRSTNPKKKAAATIQSGKDNNRHQKLPNHLDKTITNAMSAVSQLEPRYRAPVSTHIFCVALIHLPTFMMRCITVGGPSWVAYNADSEEIKDFFRSVVSMDLRQAGERVSTKSALSNNVPVCRKRGLHSLRLLPHYDSLKVHMDSLEAMPHAAFTKPPHLGALTEGLEALEEACELKYGEKSPLRSTPPPGWDHQWRMKVRTGYERLAQTLWRVTREFDVSGYGCVLREKLTTKWCDCGCSTDHLGEVCEKTVREDEEGSGVRSGKQREWDGRGSGVLGWETEEEEDIWDIDLDFGGSDSEEGDGFGSEMTIAQMMEIRFIKAEREKEFGNAAFRRGEYQRAVKHYKAAHSIEPELPHYQLNLAAAHLKLSDWLEAEEACTKALGQHRSIKGYYRRSKARRMLGKLDDAVQDLRAALKIQPSNSEALDELISILPPDDSSRLAPSSSSLATSSSSTSPAPRNAGSLYDHLHLPKLKQPKQLPFPRSSNDDRKIKVSSIPVSYEVPLMAAGKASTELKSKDLKTRTESFIFPSWEKYTVRLATG</sequence>
<dbReference type="RefSeq" id="XP_041292080.1">
    <property type="nucleotide sequence ID" value="XM_041437530.1"/>
</dbReference>
<dbReference type="SUPFAM" id="SSF48452">
    <property type="entry name" value="TPR-like"/>
    <property type="match status" value="1"/>
</dbReference>
<dbReference type="GO" id="GO:0101031">
    <property type="term" value="C:protein folding chaperone complex"/>
    <property type="evidence" value="ECO:0007669"/>
    <property type="project" value="TreeGrafter"/>
</dbReference>
<keyword evidence="1 2" id="KW-0802">TPR repeat</keyword>
<feature type="repeat" description="TPR" evidence="2">
    <location>
        <begin position="331"/>
        <end position="364"/>
    </location>
</feature>
<dbReference type="AlphaFoldDB" id="A0A9P7F6C0"/>
<feature type="region of interest" description="Disordered" evidence="3">
    <location>
        <begin position="447"/>
        <end position="474"/>
    </location>
</feature>
<dbReference type="InterPro" id="IPR019734">
    <property type="entry name" value="TPR_rpt"/>
</dbReference>
<comment type="caution">
    <text evidence="4">The sequence shown here is derived from an EMBL/GenBank/DDBJ whole genome shotgun (WGS) entry which is preliminary data.</text>
</comment>
<organism evidence="4 5">
    <name type="scientific">Suillus discolor</name>
    <dbReference type="NCBI Taxonomy" id="1912936"/>
    <lineage>
        <taxon>Eukaryota</taxon>
        <taxon>Fungi</taxon>
        <taxon>Dikarya</taxon>
        <taxon>Basidiomycota</taxon>
        <taxon>Agaricomycotina</taxon>
        <taxon>Agaricomycetes</taxon>
        <taxon>Agaricomycetidae</taxon>
        <taxon>Boletales</taxon>
        <taxon>Suillineae</taxon>
        <taxon>Suillaceae</taxon>
        <taxon>Suillus</taxon>
    </lineage>
</organism>
<gene>
    <name evidence="4" type="ORF">F5147DRAFT_698018</name>
</gene>
<dbReference type="PANTHER" id="PTHR46423:SF1">
    <property type="entry name" value="RNA POLYMERASE II-ASSOCIATED PROTEIN 3"/>
    <property type="match status" value="1"/>
</dbReference>
<dbReference type="PANTHER" id="PTHR46423">
    <property type="entry name" value="RNA POLYMERASE II-ASSOCIATED PROTEIN 3"/>
    <property type="match status" value="1"/>
</dbReference>
<protein>
    <submittedName>
        <fullName evidence="4">Uncharacterized protein</fullName>
    </submittedName>
</protein>
<dbReference type="OrthoDB" id="420195at2759"/>
<feature type="compositionally biased region" description="Low complexity" evidence="3">
    <location>
        <begin position="447"/>
        <end position="469"/>
    </location>
</feature>
<feature type="compositionally biased region" description="Basic residues" evidence="3">
    <location>
        <begin position="1"/>
        <end position="19"/>
    </location>
</feature>
<dbReference type="Proteomes" id="UP000823399">
    <property type="component" value="Unassembled WGS sequence"/>
</dbReference>
<dbReference type="InterPro" id="IPR011990">
    <property type="entry name" value="TPR-like_helical_dom_sf"/>
</dbReference>
<evidence type="ECO:0000313" key="4">
    <source>
        <dbReference type="EMBL" id="KAG2107202.1"/>
    </source>
</evidence>
<evidence type="ECO:0000256" key="1">
    <source>
        <dbReference type="ARBA" id="ARBA00022803"/>
    </source>
</evidence>
<dbReference type="Pfam" id="PF13414">
    <property type="entry name" value="TPR_11"/>
    <property type="match status" value="1"/>
</dbReference>
<evidence type="ECO:0000313" key="5">
    <source>
        <dbReference type="Proteomes" id="UP000823399"/>
    </source>
</evidence>
<keyword evidence="5" id="KW-1185">Reference proteome</keyword>
<name>A0A9P7F6C0_9AGAM</name>
<dbReference type="SMART" id="SM00028">
    <property type="entry name" value="TPR"/>
    <property type="match status" value="3"/>
</dbReference>
<proteinExistence type="predicted"/>
<feature type="repeat" description="TPR" evidence="2">
    <location>
        <begin position="398"/>
        <end position="431"/>
    </location>
</feature>
<dbReference type="GeneID" id="64699789"/>
<evidence type="ECO:0000256" key="3">
    <source>
        <dbReference type="SAM" id="MobiDB-lite"/>
    </source>
</evidence>
<reference evidence="4" key="1">
    <citation type="journal article" date="2020" name="New Phytol.">
        <title>Comparative genomics reveals dynamic genome evolution in host specialist ectomycorrhizal fungi.</title>
        <authorList>
            <person name="Lofgren L.A."/>
            <person name="Nguyen N.H."/>
            <person name="Vilgalys R."/>
            <person name="Ruytinx J."/>
            <person name="Liao H.L."/>
            <person name="Branco S."/>
            <person name="Kuo A."/>
            <person name="LaButti K."/>
            <person name="Lipzen A."/>
            <person name="Andreopoulos W."/>
            <person name="Pangilinan J."/>
            <person name="Riley R."/>
            <person name="Hundley H."/>
            <person name="Na H."/>
            <person name="Barry K."/>
            <person name="Grigoriev I.V."/>
            <person name="Stajich J.E."/>
            <person name="Kennedy P.G."/>
        </authorList>
    </citation>
    <scope>NUCLEOTIDE SEQUENCE</scope>
    <source>
        <strain evidence="4">FC423</strain>
    </source>
</reference>
<evidence type="ECO:0000256" key="2">
    <source>
        <dbReference type="PROSITE-ProRule" id="PRU00339"/>
    </source>
</evidence>